<proteinExistence type="predicted"/>
<dbReference type="AlphaFoldDB" id="A0A9K3D1P1"/>
<protein>
    <submittedName>
        <fullName evidence="1">Uncharacterized protein</fullName>
    </submittedName>
</protein>
<evidence type="ECO:0000313" key="1">
    <source>
        <dbReference type="EMBL" id="GIQ87369.1"/>
    </source>
</evidence>
<reference evidence="1 2" key="1">
    <citation type="journal article" date="2018" name="PLoS ONE">
        <title>The draft genome of Kipferlia bialata reveals reductive genome evolution in fornicate parasites.</title>
        <authorList>
            <person name="Tanifuji G."/>
            <person name="Takabayashi S."/>
            <person name="Kume K."/>
            <person name="Takagi M."/>
            <person name="Nakayama T."/>
            <person name="Kamikawa R."/>
            <person name="Inagaki Y."/>
            <person name="Hashimoto T."/>
        </authorList>
    </citation>
    <scope>NUCLEOTIDE SEQUENCE [LARGE SCALE GENOMIC DNA]</scope>
    <source>
        <strain evidence="1">NY0173</strain>
    </source>
</reference>
<sequence>PSSQRVLSTGHSSVLVLCWAVETLPYVPGRLKSRKEYADVCRAYLVDSGPGSDSTRCLSLQCQEIRGTPGIARDVPMACVGGKAIVLDTQVHILSLDSLVWDSKDYVTRRGKSLPNLPTDPHVHVSHDGLIVLTEKDFSSVPYYSDCGAQYNNPSRTRGIRDQYNTTCVYDPECNRWAECPSQSLVTRYGSFRERVTNCDHAHETVYHGVAPVSTHWGTWFSEAAARQSLAWYHDRRLYLTQEPGSIELGGHRYMTPRMSHIRVCDAVGGVPEDGVQIEQPIALKRPDDPRWQSRGWFSMETPPIPMCVEWCPGICLLFEVGFRVVVCGVSPTLGYPDEGLRWAVMSERDMCLRVRAPSPEPSNYCAD</sequence>
<evidence type="ECO:0000313" key="2">
    <source>
        <dbReference type="Proteomes" id="UP000265618"/>
    </source>
</evidence>
<comment type="caution">
    <text evidence="1">The sequence shown here is derived from an EMBL/GenBank/DDBJ whole genome shotgun (WGS) entry which is preliminary data.</text>
</comment>
<keyword evidence="2" id="KW-1185">Reference proteome</keyword>
<gene>
    <name evidence="1" type="ORF">KIPB_009397</name>
</gene>
<dbReference type="Proteomes" id="UP000265618">
    <property type="component" value="Unassembled WGS sequence"/>
</dbReference>
<organism evidence="1 2">
    <name type="scientific">Kipferlia bialata</name>
    <dbReference type="NCBI Taxonomy" id="797122"/>
    <lineage>
        <taxon>Eukaryota</taxon>
        <taxon>Metamonada</taxon>
        <taxon>Carpediemonas-like organisms</taxon>
        <taxon>Kipferlia</taxon>
    </lineage>
</organism>
<name>A0A9K3D1P1_9EUKA</name>
<feature type="non-terminal residue" evidence="1">
    <location>
        <position position="1"/>
    </location>
</feature>
<dbReference type="EMBL" id="BDIP01003181">
    <property type="protein sequence ID" value="GIQ87369.1"/>
    <property type="molecule type" value="Genomic_DNA"/>
</dbReference>
<accession>A0A9K3D1P1</accession>